<evidence type="ECO:0000313" key="4">
    <source>
        <dbReference type="EMBL" id="TFK32638.1"/>
    </source>
</evidence>
<dbReference type="EMBL" id="ML213668">
    <property type="protein sequence ID" value="TFK32638.1"/>
    <property type="molecule type" value="Genomic_DNA"/>
</dbReference>
<dbReference type="InterPro" id="IPR045339">
    <property type="entry name" value="DUF6534"/>
</dbReference>
<dbReference type="Proteomes" id="UP000308652">
    <property type="component" value="Unassembled WGS sequence"/>
</dbReference>
<evidence type="ECO:0000256" key="2">
    <source>
        <dbReference type="SAM" id="Phobius"/>
    </source>
</evidence>
<feature type="transmembrane region" description="Helical" evidence="2">
    <location>
        <begin position="166"/>
        <end position="189"/>
    </location>
</feature>
<evidence type="ECO:0000313" key="5">
    <source>
        <dbReference type="Proteomes" id="UP000308652"/>
    </source>
</evidence>
<dbReference type="Pfam" id="PF20152">
    <property type="entry name" value="DUF6534"/>
    <property type="match status" value="1"/>
</dbReference>
<keyword evidence="2" id="KW-0812">Transmembrane</keyword>
<dbReference type="OrthoDB" id="2953893at2759"/>
<reference evidence="4 5" key="1">
    <citation type="journal article" date="2019" name="Nat. Ecol. Evol.">
        <title>Megaphylogeny resolves global patterns of mushroom evolution.</title>
        <authorList>
            <person name="Varga T."/>
            <person name="Krizsan K."/>
            <person name="Foldi C."/>
            <person name="Dima B."/>
            <person name="Sanchez-Garcia M."/>
            <person name="Sanchez-Ramirez S."/>
            <person name="Szollosi G.J."/>
            <person name="Szarkandi J.G."/>
            <person name="Papp V."/>
            <person name="Albert L."/>
            <person name="Andreopoulos W."/>
            <person name="Angelini C."/>
            <person name="Antonin V."/>
            <person name="Barry K.W."/>
            <person name="Bougher N.L."/>
            <person name="Buchanan P."/>
            <person name="Buyck B."/>
            <person name="Bense V."/>
            <person name="Catcheside P."/>
            <person name="Chovatia M."/>
            <person name="Cooper J."/>
            <person name="Damon W."/>
            <person name="Desjardin D."/>
            <person name="Finy P."/>
            <person name="Geml J."/>
            <person name="Haridas S."/>
            <person name="Hughes K."/>
            <person name="Justo A."/>
            <person name="Karasinski D."/>
            <person name="Kautmanova I."/>
            <person name="Kiss B."/>
            <person name="Kocsube S."/>
            <person name="Kotiranta H."/>
            <person name="LaButti K.M."/>
            <person name="Lechner B.E."/>
            <person name="Liimatainen K."/>
            <person name="Lipzen A."/>
            <person name="Lukacs Z."/>
            <person name="Mihaltcheva S."/>
            <person name="Morgado L.N."/>
            <person name="Niskanen T."/>
            <person name="Noordeloos M.E."/>
            <person name="Ohm R.A."/>
            <person name="Ortiz-Santana B."/>
            <person name="Ovrebo C."/>
            <person name="Racz N."/>
            <person name="Riley R."/>
            <person name="Savchenko A."/>
            <person name="Shiryaev A."/>
            <person name="Soop K."/>
            <person name="Spirin V."/>
            <person name="Szebenyi C."/>
            <person name="Tomsovsky M."/>
            <person name="Tulloss R.E."/>
            <person name="Uehling J."/>
            <person name="Grigoriev I.V."/>
            <person name="Vagvolgyi C."/>
            <person name="Papp T."/>
            <person name="Martin F.M."/>
            <person name="Miettinen O."/>
            <person name="Hibbett D.S."/>
            <person name="Nagy L.G."/>
        </authorList>
    </citation>
    <scope>NUCLEOTIDE SEQUENCE [LARGE SCALE GENOMIC DNA]</scope>
    <source>
        <strain evidence="4 5">CBS 166.37</strain>
    </source>
</reference>
<feature type="domain" description="DUF6534" evidence="3">
    <location>
        <begin position="173"/>
        <end position="259"/>
    </location>
</feature>
<proteinExistence type="predicted"/>
<sequence length="330" mass="36223">MSALPPVIPIPPNIESVTAPLLLGALFDYALYGVLSLQIYIYFLSFPDDRPAIKWLVRVIYVLETVQVCLSAADIYFWFGTGYGNVLQLDKPHISPFDTPIMCAVVSLIVQLWFCYRIWILDNSMVWVSGIIASCSLTQAIGAIIGGAKGHIAGRFSEAHSFIWAVYIWLIGSAVADVIIAGTMAYLLLRARTDNQKHTNTVLMRLVRLIVETNSLTAGMAIFALIIFLAAPNNNWFTCPTMVISKLYSNTLLVSFNNRIFLRVGDNSQHGSGRSGVSARVPQSHSSGSVVPINGRGRPAGEPYKIHTFRDSESGGDLHLDDIQHHGSKA</sequence>
<keyword evidence="5" id="KW-1185">Reference proteome</keyword>
<feature type="transmembrane region" description="Helical" evidence="2">
    <location>
        <begin position="55"/>
        <end position="79"/>
    </location>
</feature>
<feature type="transmembrane region" description="Helical" evidence="2">
    <location>
        <begin position="20"/>
        <end position="43"/>
    </location>
</feature>
<dbReference type="AlphaFoldDB" id="A0A5C3LIK8"/>
<keyword evidence="2" id="KW-1133">Transmembrane helix</keyword>
<feature type="transmembrane region" description="Helical" evidence="2">
    <location>
        <begin position="209"/>
        <end position="231"/>
    </location>
</feature>
<dbReference type="PANTHER" id="PTHR40465">
    <property type="entry name" value="CHROMOSOME 1, WHOLE GENOME SHOTGUN SEQUENCE"/>
    <property type="match status" value="1"/>
</dbReference>
<dbReference type="PANTHER" id="PTHR40465:SF1">
    <property type="entry name" value="DUF6534 DOMAIN-CONTAINING PROTEIN"/>
    <property type="match status" value="1"/>
</dbReference>
<accession>A0A5C3LIK8</accession>
<feature type="transmembrane region" description="Helical" evidence="2">
    <location>
        <begin position="99"/>
        <end position="119"/>
    </location>
</feature>
<protein>
    <recommendedName>
        <fullName evidence="3">DUF6534 domain-containing protein</fullName>
    </recommendedName>
</protein>
<evidence type="ECO:0000259" key="3">
    <source>
        <dbReference type="Pfam" id="PF20152"/>
    </source>
</evidence>
<organism evidence="4 5">
    <name type="scientific">Crucibulum laeve</name>
    <dbReference type="NCBI Taxonomy" id="68775"/>
    <lineage>
        <taxon>Eukaryota</taxon>
        <taxon>Fungi</taxon>
        <taxon>Dikarya</taxon>
        <taxon>Basidiomycota</taxon>
        <taxon>Agaricomycotina</taxon>
        <taxon>Agaricomycetes</taxon>
        <taxon>Agaricomycetidae</taxon>
        <taxon>Agaricales</taxon>
        <taxon>Agaricineae</taxon>
        <taxon>Nidulariaceae</taxon>
        <taxon>Crucibulum</taxon>
    </lineage>
</organism>
<name>A0A5C3LIK8_9AGAR</name>
<dbReference type="STRING" id="68775.A0A5C3LIK8"/>
<gene>
    <name evidence="4" type="ORF">BDQ12DRAFT_692246</name>
</gene>
<feature type="transmembrane region" description="Helical" evidence="2">
    <location>
        <begin position="126"/>
        <end position="146"/>
    </location>
</feature>
<keyword evidence="2" id="KW-0472">Membrane</keyword>
<feature type="compositionally biased region" description="Basic and acidic residues" evidence="1">
    <location>
        <begin position="304"/>
        <end position="330"/>
    </location>
</feature>
<feature type="region of interest" description="Disordered" evidence="1">
    <location>
        <begin position="272"/>
        <end position="330"/>
    </location>
</feature>
<evidence type="ECO:0000256" key="1">
    <source>
        <dbReference type="SAM" id="MobiDB-lite"/>
    </source>
</evidence>